<dbReference type="PANTHER" id="PTHR21523:SF38">
    <property type="entry name" value="MLT-TEN (MLT-10) RELATED"/>
    <property type="match status" value="1"/>
</dbReference>
<dbReference type="WBParaSite" id="Gr19_v10_g379.t1">
    <property type="protein sequence ID" value="Gr19_v10_g379.t1"/>
    <property type="gene ID" value="Gr19_v10_g379"/>
</dbReference>
<keyword evidence="1" id="KW-1185">Reference proteome</keyword>
<organism evidence="1 2">
    <name type="scientific">Globodera rostochiensis</name>
    <name type="common">Golden nematode worm</name>
    <name type="synonym">Heterodera rostochiensis</name>
    <dbReference type="NCBI Taxonomy" id="31243"/>
    <lineage>
        <taxon>Eukaryota</taxon>
        <taxon>Metazoa</taxon>
        <taxon>Ecdysozoa</taxon>
        <taxon>Nematoda</taxon>
        <taxon>Chromadorea</taxon>
        <taxon>Rhabditida</taxon>
        <taxon>Tylenchina</taxon>
        <taxon>Tylenchomorpha</taxon>
        <taxon>Tylenchoidea</taxon>
        <taxon>Heteroderidae</taxon>
        <taxon>Heteroderinae</taxon>
        <taxon>Globodera</taxon>
    </lineage>
</organism>
<sequence length="635" mass="71864">MPQKRQLVSVDPTNLDMLFFRTAVAALFRAKAELILVSLPPTERIVHRQCEIDSDGRLNLLAKCLVSLLNMRDFAANSNSDLKSLNAAELPLIETLSEQLFKTKLIVEKEKHQKENGIKKNPKKLLDLLSLSQKLLTNSKKVKAWTRGNRVMLNINNKRGAQSSNEFHVDEKVLKTYPNVQKLIRIERFYRSVEKCNKYIRRKDEQHSKFFQSAGMPFRLYTKSAERSPLLELVESQLKGTVRFDKLSVLSPKVLSILPERVNTLKRPIQDNMTVPNSLNLLLSPTFLSFHEHGFFSLPYLLKLGLSNGNETLGWLDLLLQLSGASKTLDKLMKSLEPTFEEVQRQILPTILRLEELEERFRRLEIAQSRRQRDEMDSRGFTFLTGEQSRIILGSENFDEFGEDGVDDIEAVLEEDIRMIARTSDAEVSNISNLIDQRPNAPNGRREKRFLRTEPYGTVRLLNPYLFANQLHDGAVLRRVALSPKAFAAELLSPDFARLDLLSPGAFVPSILSPRAMIAHILSPTAFSARILSPQSHLAEVLNPRVFDAKILSPRALVALVLSPRMLITEILTPKALELRVLSPSVLAFNLLSPNLLGAQFASPQFFVTTVLSPNILSPQFLNEGFGNVQKESNN</sequence>
<dbReference type="AlphaFoldDB" id="A0A914HSD8"/>
<name>A0A914HSD8_GLORO</name>
<proteinExistence type="predicted"/>
<reference evidence="2" key="1">
    <citation type="submission" date="2022-11" db="UniProtKB">
        <authorList>
            <consortium name="WormBaseParasite"/>
        </authorList>
    </citation>
    <scope>IDENTIFICATION</scope>
</reference>
<protein>
    <submittedName>
        <fullName evidence="2">Uncharacterized protein</fullName>
    </submittedName>
</protein>
<dbReference type="Proteomes" id="UP000887572">
    <property type="component" value="Unplaced"/>
</dbReference>
<evidence type="ECO:0000313" key="1">
    <source>
        <dbReference type="Proteomes" id="UP000887572"/>
    </source>
</evidence>
<dbReference type="PANTHER" id="PTHR21523">
    <property type="match status" value="1"/>
</dbReference>
<evidence type="ECO:0000313" key="2">
    <source>
        <dbReference type="WBParaSite" id="Gr19_v10_g379.t1"/>
    </source>
</evidence>
<dbReference type="InterPro" id="IPR006954">
    <property type="entry name" value="Mlt-10-like"/>
</dbReference>
<dbReference type="Pfam" id="PF04870">
    <property type="entry name" value="Moulting_cycle"/>
    <property type="match status" value="1"/>
</dbReference>
<accession>A0A914HSD8</accession>